<feature type="region of interest" description="Disordered" evidence="1">
    <location>
        <begin position="396"/>
        <end position="590"/>
    </location>
</feature>
<dbReference type="RefSeq" id="XP_052948195.1">
    <property type="nucleotide sequence ID" value="XM_053092168.1"/>
</dbReference>
<feature type="region of interest" description="Disordered" evidence="1">
    <location>
        <begin position="155"/>
        <end position="240"/>
    </location>
</feature>
<feature type="compositionally biased region" description="Low complexity" evidence="1">
    <location>
        <begin position="20"/>
        <end position="46"/>
    </location>
</feature>
<dbReference type="Proteomes" id="UP001164286">
    <property type="component" value="Unassembled WGS sequence"/>
</dbReference>
<evidence type="ECO:0000256" key="1">
    <source>
        <dbReference type="SAM" id="MobiDB-lite"/>
    </source>
</evidence>
<evidence type="ECO:0000259" key="2">
    <source>
        <dbReference type="SMART" id="SM00401"/>
    </source>
</evidence>
<name>A0AA38HDN9_9TREE</name>
<dbReference type="InterPro" id="IPR013088">
    <property type="entry name" value="Znf_NHR/GATA"/>
</dbReference>
<dbReference type="EMBL" id="JAKWFO010000003">
    <property type="protein sequence ID" value="KAI9638418.1"/>
    <property type="molecule type" value="Genomic_DNA"/>
</dbReference>
<evidence type="ECO:0000313" key="4">
    <source>
        <dbReference type="Proteomes" id="UP001164286"/>
    </source>
</evidence>
<dbReference type="GO" id="GO:0008270">
    <property type="term" value="F:zinc ion binding"/>
    <property type="evidence" value="ECO:0007669"/>
    <property type="project" value="InterPro"/>
</dbReference>
<feature type="compositionally biased region" description="Low complexity" evidence="1">
    <location>
        <begin position="473"/>
        <end position="490"/>
    </location>
</feature>
<protein>
    <recommendedName>
        <fullName evidence="2">GATA-type domain-containing protein</fullName>
    </recommendedName>
</protein>
<dbReference type="SMART" id="SM00401">
    <property type="entry name" value="ZnF_GATA"/>
    <property type="match status" value="1"/>
</dbReference>
<dbReference type="GeneID" id="77731373"/>
<keyword evidence="4" id="KW-1185">Reference proteome</keyword>
<feature type="domain" description="GATA-type" evidence="2">
    <location>
        <begin position="625"/>
        <end position="676"/>
    </location>
</feature>
<feature type="compositionally biased region" description="Low complexity" evidence="1">
    <location>
        <begin position="68"/>
        <end position="77"/>
    </location>
</feature>
<feature type="compositionally biased region" description="Low complexity" evidence="1">
    <location>
        <begin position="574"/>
        <end position="590"/>
    </location>
</feature>
<organism evidence="3 4">
    <name type="scientific">Dioszegia hungarica</name>
    <dbReference type="NCBI Taxonomy" id="4972"/>
    <lineage>
        <taxon>Eukaryota</taxon>
        <taxon>Fungi</taxon>
        <taxon>Dikarya</taxon>
        <taxon>Basidiomycota</taxon>
        <taxon>Agaricomycotina</taxon>
        <taxon>Tremellomycetes</taxon>
        <taxon>Tremellales</taxon>
        <taxon>Bulleribasidiaceae</taxon>
        <taxon>Dioszegia</taxon>
    </lineage>
</organism>
<dbReference type="Gene3D" id="3.30.50.10">
    <property type="entry name" value="Erythroid Transcription Factor GATA-1, subunit A"/>
    <property type="match status" value="1"/>
</dbReference>
<evidence type="ECO:0000313" key="3">
    <source>
        <dbReference type="EMBL" id="KAI9638418.1"/>
    </source>
</evidence>
<reference evidence="3" key="1">
    <citation type="journal article" date="2022" name="G3 (Bethesda)">
        <title>High quality genome of the basidiomycete yeast Dioszegia hungarica PDD-24b-2 isolated from cloud water.</title>
        <authorList>
            <person name="Jarrige D."/>
            <person name="Haridas S."/>
            <person name="Bleykasten-Grosshans C."/>
            <person name="Joly M."/>
            <person name="Nadalig T."/>
            <person name="Sancelme M."/>
            <person name="Vuilleumier S."/>
            <person name="Grigoriev I.V."/>
            <person name="Amato P."/>
            <person name="Bringel F."/>
        </authorList>
    </citation>
    <scope>NUCLEOTIDE SEQUENCE</scope>
    <source>
        <strain evidence="3">PDD-24b-2</strain>
    </source>
</reference>
<feature type="compositionally biased region" description="Polar residues" evidence="1">
    <location>
        <begin position="521"/>
        <end position="535"/>
    </location>
</feature>
<feature type="region of interest" description="Disordered" evidence="1">
    <location>
        <begin position="330"/>
        <end position="352"/>
    </location>
</feature>
<dbReference type="GO" id="GO:0043565">
    <property type="term" value="F:sequence-specific DNA binding"/>
    <property type="evidence" value="ECO:0007669"/>
    <property type="project" value="InterPro"/>
</dbReference>
<feature type="compositionally biased region" description="Polar residues" evidence="1">
    <location>
        <begin position="1"/>
        <end position="19"/>
    </location>
</feature>
<feature type="region of interest" description="Disordered" evidence="1">
    <location>
        <begin position="665"/>
        <end position="691"/>
    </location>
</feature>
<dbReference type="SUPFAM" id="SSF57716">
    <property type="entry name" value="Glucocorticoid receptor-like (DNA-binding domain)"/>
    <property type="match status" value="1"/>
</dbReference>
<accession>A0AA38HDN9</accession>
<feature type="region of interest" description="Disordered" evidence="1">
    <location>
        <begin position="1"/>
        <end position="114"/>
    </location>
</feature>
<comment type="caution">
    <text evidence="3">The sequence shown here is derived from an EMBL/GenBank/DDBJ whole genome shotgun (WGS) entry which is preliminary data.</text>
</comment>
<gene>
    <name evidence="3" type="ORF">MKK02DRAFT_42809</name>
</gene>
<dbReference type="InterPro" id="IPR000679">
    <property type="entry name" value="Znf_GATA"/>
</dbReference>
<dbReference type="GO" id="GO:0006355">
    <property type="term" value="P:regulation of DNA-templated transcription"/>
    <property type="evidence" value="ECO:0007669"/>
    <property type="project" value="InterPro"/>
</dbReference>
<proteinExistence type="predicted"/>
<dbReference type="AlphaFoldDB" id="A0AA38HDN9"/>
<sequence>MYSLHQQQQYFGYSGNNPSQHQQQQQQQHTNAQAGPSSLSSSPRPSGNGGPYPDVQDQRAYNPYLSYASTTSAPAPAKSHGDGGADGPLTGDSGYYSYPGTGDQVQLPPGPGPGPGGNGMEMEMEMEMDFRRSDYYPESVVGQGGVYWPGGPLQQAQGREMQDGYREQGQGHGHGHMRGQGQGQGQGQWDSPYSAHTTPGLAGQYAPGPGPGPPPGQGQGPSMDGYGWDGRGGMEIRPGEDDGKREILLLHQNLTELITLLVPYRLSPTNPSPSQPPPFLLPRLAHLAHAVYTTLHHLSPRFRLNIDPDRLPALPISGIDGSVCEQPRKKAKKAAAGAAGGSKGKDEDGRGLGLTAAEREMEVIRVRRDALIARSKEGPRARAGMVAAAAAAGVRAGAGSAGSMKREKPTAGRAQGEASPWPEEQEGYDADAGAGLEGGGYGRDPFDWANPNPDSSSGGSMPQRAYPDDHRFAAASAGFGSSRSSPFGPFGRDGDLPRQLSNGLVFGPPPDSHPFGATQLGDGQTGFSRPPSSLSMGYGIDPSLRHAHLESRNGAGGSAGGETDVFDLFPPPSSASAQQGQGQAQGQSQGQGQLFDFGLDLRGSPIPVSSTSTTAMAFELAPEVKGKRLRCHGCGVVVEGEWMGGPDGPKSLCVRCGLHYAKLKKKRPDEADTDAGTEPEAGTDVRADAADESGTATVIPDVLPADPLSTGLDGVHIKAA</sequence>